<accession>A0AA38W037</accession>
<evidence type="ECO:0000259" key="2">
    <source>
        <dbReference type="Pfam" id="PF00248"/>
    </source>
</evidence>
<reference evidence="3" key="1">
    <citation type="submission" date="2022-07" db="EMBL/GenBank/DDBJ databases">
        <title>Fungi with potential for degradation of polypropylene.</title>
        <authorList>
            <person name="Gostincar C."/>
        </authorList>
    </citation>
    <scope>NUCLEOTIDE SEQUENCE</scope>
    <source>
        <strain evidence="3">EXF-13287</strain>
    </source>
</reference>
<evidence type="ECO:0000313" key="4">
    <source>
        <dbReference type="Proteomes" id="UP001174691"/>
    </source>
</evidence>
<dbReference type="PRINTS" id="PR00069">
    <property type="entry name" value="ALDKETRDTASE"/>
</dbReference>
<dbReference type="InterPro" id="IPR036812">
    <property type="entry name" value="NAD(P)_OxRdtase_dom_sf"/>
</dbReference>
<dbReference type="AlphaFoldDB" id="A0AA38W037"/>
<dbReference type="InterPro" id="IPR020471">
    <property type="entry name" value="AKR"/>
</dbReference>
<organism evidence="3 4">
    <name type="scientific">Coniochaeta hoffmannii</name>
    <dbReference type="NCBI Taxonomy" id="91930"/>
    <lineage>
        <taxon>Eukaryota</taxon>
        <taxon>Fungi</taxon>
        <taxon>Dikarya</taxon>
        <taxon>Ascomycota</taxon>
        <taxon>Pezizomycotina</taxon>
        <taxon>Sordariomycetes</taxon>
        <taxon>Sordariomycetidae</taxon>
        <taxon>Coniochaetales</taxon>
        <taxon>Coniochaetaceae</taxon>
        <taxon>Coniochaeta</taxon>
    </lineage>
</organism>
<proteinExistence type="predicted"/>
<dbReference type="SUPFAM" id="SSF51430">
    <property type="entry name" value="NAD(P)-linked oxidoreductase"/>
    <property type="match status" value="1"/>
</dbReference>
<comment type="caution">
    <text evidence="3">The sequence shown here is derived from an EMBL/GenBank/DDBJ whole genome shotgun (WGS) entry which is preliminary data.</text>
</comment>
<dbReference type="Proteomes" id="UP001174691">
    <property type="component" value="Unassembled WGS sequence"/>
</dbReference>
<dbReference type="InterPro" id="IPR050523">
    <property type="entry name" value="AKR_Detox_Biosynth"/>
</dbReference>
<feature type="domain" description="NADP-dependent oxidoreductase" evidence="2">
    <location>
        <begin position="70"/>
        <end position="362"/>
    </location>
</feature>
<name>A0AA38W037_9PEZI</name>
<keyword evidence="4" id="KW-1185">Reference proteome</keyword>
<dbReference type="GO" id="GO:0016491">
    <property type="term" value="F:oxidoreductase activity"/>
    <property type="evidence" value="ECO:0007669"/>
    <property type="project" value="UniProtKB-KW"/>
</dbReference>
<sequence length="375" mass="41094">MSTAFMPDDKFLQTGLSSGMSATTGYHTSKPKPVPAEFVGKNTLPQSVCPGPKDRTEIKGGKGQTVKVSPICIGAWPWGDKGTWNWKEEQLDDVKAAWKVLYEAGINFIDTATVYGDGRSEEIVGDLVRDLPRDSVVIQTKYMGLPTAAENYLHPVDAPLRQLKKSLERMKLDYVDIYMVHGPIHPQGIKSVAKGLAHCVEQGLARAVAVANYSADDLAKMADALAEHGVPLGAQQVEYNVLRRLPETEGQIAECRRRGAVFQSYSSLAQGKLSGKYSADNPPPKTYKFSNYDMKDVEPVLQVLRDIGRKRGKPVASVALNWIVGKGGLPLVGIRNVEQAKEAIEALGWRLTDEESAEIDKVSFLGEKTVLWQQG</sequence>
<dbReference type="PANTHER" id="PTHR43364:SF4">
    <property type="entry name" value="NAD(P)-LINKED OXIDOREDUCTASE SUPERFAMILY PROTEIN"/>
    <property type="match status" value="1"/>
</dbReference>
<evidence type="ECO:0000313" key="3">
    <source>
        <dbReference type="EMBL" id="KAJ9156835.1"/>
    </source>
</evidence>
<dbReference type="Gene3D" id="3.20.20.100">
    <property type="entry name" value="NADP-dependent oxidoreductase domain"/>
    <property type="match status" value="1"/>
</dbReference>
<gene>
    <name evidence="3" type="ORF">NKR19_g4161</name>
</gene>
<evidence type="ECO:0000256" key="1">
    <source>
        <dbReference type="ARBA" id="ARBA00023002"/>
    </source>
</evidence>
<dbReference type="EMBL" id="JANBVN010000050">
    <property type="protein sequence ID" value="KAJ9156835.1"/>
    <property type="molecule type" value="Genomic_DNA"/>
</dbReference>
<dbReference type="PANTHER" id="PTHR43364">
    <property type="entry name" value="NADH-SPECIFIC METHYLGLYOXAL REDUCTASE-RELATED"/>
    <property type="match status" value="1"/>
</dbReference>
<keyword evidence="1" id="KW-0560">Oxidoreductase</keyword>
<protein>
    <submittedName>
        <fullName evidence="3">Aldo/keto reductase</fullName>
    </submittedName>
</protein>
<dbReference type="CDD" id="cd19093">
    <property type="entry name" value="AKR_AtPLR-like"/>
    <property type="match status" value="1"/>
</dbReference>
<dbReference type="InterPro" id="IPR023210">
    <property type="entry name" value="NADP_OxRdtase_dom"/>
</dbReference>
<dbReference type="Pfam" id="PF00248">
    <property type="entry name" value="Aldo_ket_red"/>
    <property type="match status" value="1"/>
</dbReference>